<evidence type="ECO:0000256" key="3">
    <source>
        <dbReference type="PROSITE-ProRule" id="PRU00023"/>
    </source>
</evidence>
<dbReference type="InterPro" id="IPR050745">
    <property type="entry name" value="Multifunctional_regulatory"/>
</dbReference>
<sequence length="285" mass="31274">MLTLCPGVWGQTPLMDSVLCGSNAEISKFLEHLECLEGKNFLGQTAFHLAVLRSDVLSLLLETHSDFGGTGFNEPDIDGNSPLTYAAAYGCTESVRILLEAGANPLKGGHLDFIEWALNWNHWDVAAEALTLLRATARASDGFIQSELHHLMSARQGNPESSELGKMLNLGVDKNMLFEDGKTLLHHAPNSEWIDHLFDAGFQQIDHSDSNGETALMTFFPDWSGQIANILARGCNPNFSTKAQTLRFMTIAVALVLLMDALQFFSCFLDGDTTISAIYGYWNVS</sequence>
<dbReference type="GeneID" id="81442509"/>
<dbReference type="RefSeq" id="XP_056552330.1">
    <property type="nucleotide sequence ID" value="XM_056703330.1"/>
</dbReference>
<comment type="caution">
    <text evidence="4">The sequence shown here is derived from an EMBL/GenBank/DDBJ whole genome shotgun (WGS) entry which is preliminary data.</text>
</comment>
<dbReference type="InterPro" id="IPR036770">
    <property type="entry name" value="Ankyrin_rpt-contain_sf"/>
</dbReference>
<evidence type="ECO:0000256" key="2">
    <source>
        <dbReference type="ARBA" id="ARBA00023043"/>
    </source>
</evidence>
<keyword evidence="2 3" id="KW-0040">ANK repeat</keyword>
<protein>
    <submittedName>
        <fullName evidence="4">Uncharacterized protein</fullName>
    </submittedName>
</protein>
<dbReference type="PANTHER" id="PTHR24189">
    <property type="entry name" value="MYOTROPHIN"/>
    <property type="match status" value="1"/>
</dbReference>
<keyword evidence="5" id="KW-1185">Reference proteome</keyword>
<reference evidence="4" key="2">
    <citation type="journal article" date="2023" name="IMA Fungus">
        <title>Comparative genomic study of the Penicillium genus elucidates a diverse pangenome and 15 lateral gene transfer events.</title>
        <authorList>
            <person name="Petersen C."/>
            <person name="Sorensen T."/>
            <person name="Nielsen M.R."/>
            <person name="Sondergaard T.E."/>
            <person name="Sorensen J.L."/>
            <person name="Fitzpatrick D.A."/>
            <person name="Frisvad J.C."/>
            <person name="Nielsen K.L."/>
        </authorList>
    </citation>
    <scope>NUCLEOTIDE SEQUENCE</scope>
    <source>
        <strain evidence="4">IBT 29864</strain>
    </source>
</reference>
<accession>A0A9W9V1X6</accession>
<dbReference type="OrthoDB" id="3200163at2759"/>
<dbReference type="Pfam" id="PF12796">
    <property type="entry name" value="Ank_2"/>
    <property type="match status" value="1"/>
</dbReference>
<dbReference type="EMBL" id="JAPZBS010000008">
    <property type="protein sequence ID" value="KAJ5364704.1"/>
    <property type="molecule type" value="Genomic_DNA"/>
</dbReference>
<evidence type="ECO:0000313" key="4">
    <source>
        <dbReference type="EMBL" id="KAJ5364704.1"/>
    </source>
</evidence>
<dbReference type="Gene3D" id="1.25.40.20">
    <property type="entry name" value="Ankyrin repeat-containing domain"/>
    <property type="match status" value="1"/>
</dbReference>
<reference evidence="4" key="1">
    <citation type="submission" date="2022-11" db="EMBL/GenBank/DDBJ databases">
        <authorList>
            <person name="Petersen C."/>
        </authorList>
    </citation>
    <scope>NUCLEOTIDE SEQUENCE</scope>
    <source>
        <strain evidence="4">IBT 29864</strain>
    </source>
</reference>
<evidence type="ECO:0000256" key="1">
    <source>
        <dbReference type="ARBA" id="ARBA00022737"/>
    </source>
</evidence>
<gene>
    <name evidence="4" type="ORF">N7496_010417</name>
</gene>
<dbReference type="SMART" id="SM00248">
    <property type="entry name" value="ANK"/>
    <property type="match status" value="2"/>
</dbReference>
<name>A0A9W9V1X6_9EURO</name>
<feature type="repeat" description="ANK" evidence="3">
    <location>
        <begin position="78"/>
        <end position="104"/>
    </location>
</feature>
<dbReference type="SUPFAM" id="SSF48403">
    <property type="entry name" value="Ankyrin repeat"/>
    <property type="match status" value="1"/>
</dbReference>
<evidence type="ECO:0000313" key="5">
    <source>
        <dbReference type="Proteomes" id="UP001147782"/>
    </source>
</evidence>
<dbReference type="Proteomes" id="UP001147782">
    <property type="component" value="Unassembled WGS sequence"/>
</dbReference>
<dbReference type="InterPro" id="IPR002110">
    <property type="entry name" value="Ankyrin_rpt"/>
</dbReference>
<dbReference type="AlphaFoldDB" id="A0A9W9V1X6"/>
<keyword evidence="1" id="KW-0677">Repeat</keyword>
<dbReference type="PROSITE" id="PS50297">
    <property type="entry name" value="ANK_REP_REGION"/>
    <property type="match status" value="1"/>
</dbReference>
<organism evidence="4 5">
    <name type="scientific">Penicillium cataractarum</name>
    <dbReference type="NCBI Taxonomy" id="2100454"/>
    <lineage>
        <taxon>Eukaryota</taxon>
        <taxon>Fungi</taxon>
        <taxon>Dikarya</taxon>
        <taxon>Ascomycota</taxon>
        <taxon>Pezizomycotina</taxon>
        <taxon>Eurotiomycetes</taxon>
        <taxon>Eurotiomycetidae</taxon>
        <taxon>Eurotiales</taxon>
        <taxon>Aspergillaceae</taxon>
        <taxon>Penicillium</taxon>
    </lineage>
</organism>
<dbReference type="PROSITE" id="PS50088">
    <property type="entry name" value="ANK_REPEAT"/>
    <property type="match status" value="1"/>
</dbReference>
<proteinExistence type="predicted"/>
<dbReference type="PANTHER" id="PTHR24189:SF50">
    <property type="entry name" value="ANKYRIN REPEAT AND SOCS BOX PROTEIN 2"/>
    <property type="match status" value="1"/>
</dbReference>